<dbReference type="InterPro" id="IPR010281">
    <property type="entry name" value="DUF885"/>
</dbReference>
<dbReference type="Proteomes" id="UP000198741">
    <property type="component" value="Chromosome I"/>
</dbReference>
<dbReference type="OrthoDB" id="9760040at2"/>
<dbReference type="Pfam" id="PF05960">
    <property type="entry name" value="DUF885"/>
    <property type="match status" value="1"/>
</dbReference>
<dbReference type="AlphaFoldDB" id="A0A1H0Q6A0"/>
<organism evidence="1 2">
    <name type="scientific">Nakamurella panacisegetis</name>
    <dbReference type="NCBI Taxonomy" id="1090615"/>
    <lineage>
        <taxon>Bacteria</taxon>
        <taxon>Bacillati</taxon>
        <taxon>Actinomycetota</taxon>
        <taxon>Actinomycetes</taxon>
        <taxon>Nakamurellales</taxon>
        <taxon>Nakamurellaceae</taxon>
        <taxon>Nakamurella</taxon>
    </lineage>
</organism>
<reference evidence="1 2" key="1">
    <citation type="submission" date="2016-10" db="EMBL/GenBank/DDBJ databases">
        <authorList>
            <person name="de Groot N.N."/>
        </authorList>
    </citation>
    <scope>NUCLEOTIDE SEQUENCE [LARGE SCALE GENOMIC DNA]</scope>
    <source>
        <strain evidence="2">P4-7,KCTC 19426,CECT 7604</strain>
    </source>
</reference>
<protein>
    <submittedName>
        <fullName evidence="1">Uncharacterized conserved protein, DUF885 familyt</fullName>
    </submittedName>
</protein>
<accession>A0A1H0Q6A0</accession>
<dbReference type="PANTHER" id="PTHR33361">
    <property type="entry name" value="GLR0591 PROTEIN"/>
    <property type="match status" value="1"/>
</dbReference>
<keyword evidence="2" id="KW-1185">Reference proteome</keyword>
<sequence length="562" mass="61542">MTDNTAEATDPADSTQIDQISDQFVRDLVAISPMTATQLGVSDFDDQLDDFSPAGLARVQELVVRTLAALADTESTGPSDDVARSVIVERLEVERDRYESGWGHAALNVIASPVQHTRMIFDMTPSETPEQLAVFARRMRAVPAALDGYRESLRLGASRGQVAAVRQVRKCAGQCDAFSSFFGSTVSRFVADGPLRDELAEAAAIADRAYADLATFLRDELAAAAPVEDAVGRERYVLASREFLGATVDLEQTYAWGWAEIAAIEAEMKTLAERIAPGEGVKGAAARLDADPSYTVHGQDKLKAWMQALSDRAVDELGRTHFDIPEPLRSLECLIAPPGSGVGAYYTPPSDDFSRPGRMWWSVEADRIDFSTWRETTVVYHEGVPGHHLQIGTSVYRSDRLNDFQRVLAGTSGHAEGWALYAERLVREVGYLRNDGDLLGMLDSQMFRAARVVLDIGMHLQLPIPEGAGFHDGATWTPELGLEFLLSHTLMDATQCRDEIDRYLGWPGQAPAYKVGERVWIAGRDAARARHGKSFDEKAFHTSALNLGGMGLEPLEAELAKL</sequence>
<dbReference type="PANTHER" id="PTHR33361:SF2">
    <property type="entry name" value="DUF885 DOMAIN-CONTAINING PROTEIN"/>
    <property type="match status" value="1"/>
</dbReference>
<evidence type="ECO:0000313" key="2">
    <source>
        <dbReference type="Proteomes" id="UP000198741"/>
    </source>
</evidence>
<proteinExistence type="predicted"/>
<gene>
    <name evidence="1" type="ORF">SAMN04515671_3005</name>
</gene>
<dbReference type="RefSeq" id="WP_090477115.1">
    <property type="nucleotide sequence ID" value="NZ_LT629710.1"/>
</dbReference>
<dbReference type="STRING" id="1090615.SAMN04515671_3005"/>
<evidence type="ECO:0000313" key="1">
    <source>
        <dbReference type="EMBL" id="SDP12947.1"/>
    </source>
</evidence>
<dbReference type="EMBL" id="LT629710">
    <property type="protein sequence ID" value="SDP12947.1"/>
    <property type="molecule type" value="Genomic_DNA"/>
</dbReference>
<name>A0A1H0Q6A0_9ACTN</name>